<comment type="function">
    <text evidence="5">One of the proteins that surrounds the polypeptide exit tunnel on the outside of the subunit.</text>
</comment>
<dbReference type="NCBIfam" id="TIGR01079">
    <property type="entry name" value="rplX_bact"/>
    <property type="match status" value="1"/>
</dbReference>
<comment type="similarity">
    <text evidence="1 5 6">Belongs to the universal ribosomal protein uL24 family.</text>
</comment>
<dbReference type="InterPro" id="IPR014722">
    <property type="entry name" value="Rib_uL2_dom2"/>
</dbReference>
<dbReference type="InterPro" id="IPR057264">
    <property type="entry name" value="Ribosomal_uL24_C"/>
</dbReference>
<evidence type="ECO:0000259" key="8">
    <source>
        <dbReference type="SMART" id="SM00739"/>
    </source>
</evidence>
<evidence type="ECO:0000313" key="9">
    <source>
        <dbReference type="EMBL" id="GAA2994910.1"/>
    </source>
</evidence>
<dbReference type="Pfam" id="PF00467">
    <property type="entry name" value="KOW"/>
    <property type="match status" value="1"/>
</dbReference>
<dbReference type="InterPro" id="IPR041988">
    <property type="entry name" value="Ribosomal_uL24_KOW"/>
</dbReference>
<dbReference type="Gene3D" id="2.30.30.30">
    <property type="match status" value="1"/>
</dbReference>
<keyword evidence="2 5" id="KW-0689">Ribosomal protein</keyword>
<evidence type="ECO:0000313" key="10">
    <source>
        <dbReference type="Proteomes" id="UP001499930"/>
    </source>
</evidence>
<feature type="domain" description="KOW" evidence="8">
    <location>
        <begin position="5"/>
        <end position="32"/>
    </location>
</feature>
<comment type="subunit">
    <text evidence="5">Part of the 50S ribosomal subunit.</text>
</comment>
<keyword evidence="5" id="KW-0699">rRNA-binding</keyword>
<evidence type="ECO:0000256" key="7">
    <source>
        <dbReference type="SAM" id="MobiDB-lite"/>
    </source>
</evidence>
<dbReference type="PANTHER" id="PTHR12903">
    <property type="entry name" value="MITOCHONDRIAL RIBOSOMAL PROTEIN L24"/>
    <property type="match status" value="1"/>
</dbReference>
<evidence type="ECO:0000256" key="3">
    <source>
        <dbReference type="ARBA" id="ARBA00023274"/>
    </source>
</evidence>
<feature type="region of interest" description="Disordered" evidence="7">
    <location>
        <begin position="45"/>
        <end position="133"/>
    </location>
</feature>
<evidence type="ECO:0000256" key="1">
    <source>
        <dbReference type="ARBA" id="ARBA00010618"/>
    </source>
</evidence>
<keyword evidence="3 5" id="KW-0687">Ribonucleoprotein</keyword>
<dbReference type="CDD" id="cd06089">
    <property type="entry name" value="KOW_RPL26"/>
    <property type="match status" value="1"/>
</dbReference>
<evidence type="ECO:0000256" key="2">
    <source>
        <dbReference type="ARBA" id="ARBA00022980"/>
    </source>
</evidence>
<dbReference type="SUPFAM" id="SSF50104">
    <property type="entry name" value="Translation proteins SH3-like domain"/>
    <property type="match status" value="1"/>
</dbReference>
<dbReference type="InterPro" id="IPR003256">
    <property type="entry name" value="Ribosomal_uL24"/>
</dbReference>
<keyword evidence="10" id="KW-1185">Reference proteome</keyword>
<accession>A0ABN3XV00</accession>
<comment type="function">
    <text evidence="5">One of two assembly initiator proteins, it binds directly to the 5'-end of the 23S rRNA, where it nucleates assembly of the 50S subunit.</text>
</comment>
<feature type="compositionally biased region" description="Basic and acidic residues" evidence="7">
    <location>
        <begin position="77"/>
        <end position="122"/>
    </location>
</feature>
<gene>
    <name evidence="5" type="primary">rplX</name>
    <name evidence="9" type="ORF">GCM10017559_14100</name>
</gene>
<evidence type="ECO:0000256" key="4">
    <source>
        <dbReference type="ARBA" id="ARBA00035206"/>
    </source>
</evidence>
<protein>
    <recommendedName>
        <fullName evidence="4 5">Large ribosomal subunit protein uL24</fullName>
    </recommendedName>
</protein>
<dbReference type="Pfam" id="PF17136">
    <property type="entry name" value="ribosomal_L24"/>
    <property type="match status" value="1"/>
</dbReference>
<dbReference type="PROSITE" id="PS01108">
    <property type="entry name" value="RIBOSOMAL_L24"/>
    <property type="match status" value="1"/>
</dbReference>
<dbReference type="HAMAP" id="MF_01326_B">
    <property type="entry name" value="Ribosomal_uL24_B"/>
    <property type="match status" value="1"/>
</dbReference>
<proteinExistence type="inferred from homology"/>
<dbReference type="Proteomes" id="UP001499930">
    <property type="component" value="Unassembled WGS sequence"/>
</dbReference>
<organism evidence="9 10">
    <name type="scientific">Streptosporangium longisporum</name>
    <dbReference type="NCBI Taxonomy" id="46187"/>
    <lineage>
        <taxon>Bacteria</taxon>
        <taxon>Bacillati</taxon>
        <taxon>Actinomycetota</taxon>
        <taxon>Actinomycetes</taxon>
        <taxon>Streptosporangiales</taxon>
        <taxon>Streptosporangiaceae</taxon>
        <taxon>Streptosporangium</taxon>
    </lineage>
</organism>
<evidence type="ECO:0000256" key="5">
    <source>
        <dbReference type="HAMAP-Rule" id="MF_01326"/>
    </source>
</evidence>
<sequence>MPKLHVKKGDLVLVIAGKDKGAKGRVIAAHPRDERVVVEGVNMVTKHTKETNQGPRGAKSGGVQTMEAPIHVSNVKKLKDDAKPAKATKDDDTSTKATKDDTSAKAEAKPAKDDKPAKKETAEAASDETGGDK</sequence>
<dbReference type="EMBL" id="BAAAWD010000006">
    <property type="protein sequence ID" value="GAA2994910.1"/>
    <property type="molecule type" value="Genomic_DNA"/>
</dbReference>
<dbReference type="SMART" id="SM00739">
    <property type="entry name" value="KOW"/>
    <property type="match status" value="1"/>
</dbReference>
<comment type="caution">
    <text evidence="9">The sequence shown here is derived from an EMBL/GenBank/DDBJ whole genome shotgun (WGS) entry which is preliminary data.</text>
</comment>
<dbReference type="InterPro" id="IPR005824">
    <property type="entry name" value="KOW"/>
</dbReference>
<dbReference type="InterPro" id="IPR005825">
    <property type="entry name" value="Ribosomal_uL24_CS"/>
</dbReference>
<evidence type="ECO:0000256" key="6">
    <source>
        <dbReference type="RuleBase" id="RU003477"/>
    </source>
</evidence>
<keyword evidence="5" id="KW-0694">RNA-binding</keyword>
<dbReference type="InterPro" id="IPR008991">
    <property type="entry name" value="Translation_prot_SH3-like_sf"/>
</dbReference>
<name>A0ABN3XV00_9ACTN</name>
<reference evidence="9 10" key="1">
    <citation type="journal article" date="2019" name="Int. J. Syst. Evol. Microbiol.">
        <title>The Global Catalogue of Microorganisms (GCM) 10K type strain sequencing project: providing services to taxonomists for standard genome sequencing and annotation.</title>
        <authorList>
            <consortium name="The Broad Institute Genomics Platform"/>
            <consortium name="The Broad Institute Genome Sequencing Center for Infectious Disease"/>
            <person name="Wu L."/>
            <person name="Ma J."/>
        </authorList>
    </citation>
    <scope>NUCLEOTIDE SEQUENCE [LARGE SCALE GENOMIC DNA]</scope>
    <source>
        <strain evidence="9 10">JCM 3106</strain>
    </source>
</reference>